<dbReference type="InterPro" id="IPR045269">
    <property type="entry name" value="Atg1-like"/>
</dbReference>
<feature type="region of interest" description="Disordered" evidence="9">
    <location>
        <begin position="499"/>
        <end position="574"/>
    </location>
</feature>
<feature type="compositionally biased region" description="Pro residues" evidence="9">
    <location>
        <begin position="392"/>
        <end position="414"/>
    </location>
</feature>
<evidence type="ECO:0000256" key="8">
    <source>
        <dbReference type="PROSITE-ProRule" id="PRU10141"/>
    </source>
</evidence>
<dbReference type="GO" id="GO:0034045">
    <property type="term" value="C:phagophore assembly site membrane"/>
    <property type="evidence" value="ECO:0007669"/>
    <property type="project" value="TreeGrafter"/>
</dbReference>
<feature type="binding site" evidence="8">
    <location>
        <position position="47"/>
    </location>
    <ligand>
        <name>ATP</name>
        <dbReference type="ChEBI" id="CHEBI:30616"/>
    </ligand>
</feature>
<dbReference type="GO" id="GO:0005829">
    <property type="term" value="C:cytosol"/>
    <property type="evidence" value="ECO:0007669"/>
    <property type="project" value="TreeGrafter"/>
</dbReference>
<feature type="region of interest" description="Disordered" evidence="9">
    <location>
        <begin position="460"/>
        <end position="481"/>
    </location>
</feature>
<feature type="compositionally biased region" description="Low complexity" evidence="9">
    <location>
        <begin position="688"/>
        <end position="703"/>
    </location>
</feature>
<feature type="region of interest" description="Disordered" evidence="9">
    <location>
        <begin position="811"/>
        <end position="843"/>
    </location>
</feature>
<dbReference type="GO" id="GO:0000422">
    <property type="term" value="P:autophagy of mitochondrion"/>
    <property type="evidence" value="ECO:0007669"/>
    <property type="project" value="TreeGrafter"/>
</dbReference>
<evidence type="ECO:0000256" key="5">
    <source>
        <dbReference type="ARBA" id="ARBA00022777"/>
    </source>
</evidence>
<organism evidence="11">
    <name type="scientific">Phaffia rhodozyma</name>
    <name type="common">Yeast</name>
    <name type="synonym">Xanthophyllomyces dendrorhous</name>
    <dbReference type="NCBI Taxonomy" id="264483"/>
    <lineage>
        <taxon>Eukaryota</taxon>
        <taxon>Fungi</taxon>
        <taxon>Dikarya</taxon>
        <taxon>Basidiomycota</taxon>
        <taxon>Agaricomycotina</taxon>
        <taxon>Tremellomycetes</taxon>
        <taxon>Cystofilobasidiales</taxon>
        <taxon>Mrakiaceae</taxon>
        <taxon>Phaffia</taxon>
    </lineage>
</organism>
<dbReference type="GO" id="GO:0005524">
    <property type="term" value="F:ATP binding"/>
    <property type="evidence" value="ECO:0007669"/>
    <property type="project" value="UniProtKB-UniRule"/>
</dbReference>
<evidence type="ECO:0000256" key="4">
    <source>
        <dbReference type="ARBA" id="ARBA00022741"/>
    </source>
</evidence>
<keyword evidence="6 8" id="KW-0067">ATP-binding</keyword>
<proteinExistence type="predicted"/>
<name>A0A0F7SQN5_PHARH</name>
<dbReference type="SUPFAM" id="SSF56112">
    <property type="entry name" value="Protein kinase-like (PK-like)"/>
    <property type="match status" value="1"/>
</dbReference>
<feature type="compositionally biased region" description="Basic and acidic residues" evidence="9">
    <location>
        <begin position="503"/>
        <end position="547"/>
    </location>
</feature>
<dbReference type="EC" id="2.7.11.1" evidence="1"/>
<dbReference type="InterPro" id="IPR011009">
    <property type="entry name" value="Kinase-like_dom_sf"/>
</dbReference>
<feature type="compositionally biased region" description="Low complexity" evidence="9">
    <location>
        <begin position="609"/>
        <end position="637"/>
    </location>
</feature>
<dbReference type="PANTHER" id="PTHR24348:SF22">
    <property type="entry name" value="NON-SPECIFIC SERINE_THREONINE PROTEIN KINASE"/>
    <property type="match status" value="1"/>
</dbReference>
<keyword evidence="5 11" id="KW-0418">Kinase</keyword>
<dbReference type="GO" id="GO:0061709">
    <property type="term" value="P:reticulophagy"/>
    <property type="evidence" value="ECO:0007669"/>
    <property type="project" value="TreeGrafter"/>
</dbReference>
<accession>A0A0F7SQN5</accession>
<dbReference type="Pfam" id="PF21127">
    <property type="entry name" value="ATG1-like_MIT2"/>
    <property type="match status" value="1"/>
</dbReference>
<dbReference type="GO" id="GO:0010506">
    <property type="term" value="P:regulation of autophagy"/>
    <property type="evidence" value="ECO:0007669"/>
    <property type="project" value="InterPro"/>
</dbReference>
<feature type="compositionally biased region" description="Low complexity" evidence="9">
    <location>
        <begin position="814"/>
        <end position="834"/>
    </location>
</feature>
<dbReference type="InterPro" id="IPR017441">
    <property type="entry name" value="Protein_kinase_ATP_BS"/>
</dbReference>
<dbReference type="GO" id="GO:0042594">
    <property type="term" value="P:response to starvation"/>
    <property type="evidence" value="ECO:0007669"/>
    <property type="project" value="TreeGrafter"/>
</dbReference>
<evidence type="ECO:0000313" key="11">
    <source>
        <dbReference type="EMBL" id="CED82805.1"/>
    </source>
</evidence>
<sequence length="1052" mass="115458">MSSTSSVVSRERERVGNYLLGSEIGRGSFATVLRGYKATTRETVAIKVVQRNKMTSKLLENLEAEIAILKAIHHPHIVGLEDCLKMDERIYLIMDYCSGGDLSFYIKKRGRLPTLEYVADGSTTKQFWPHPEEGGLDEVVVKNLLGQLVLALKFLRSQNLIHRDIKPQNLLLQPPTLVQLAGGHPLGIPILKVADFGFARFLEGASMAETLCGSPLYMAPEILRYEKYDAKADLWSVGTVLYEMAVGRPPFKAQNHVELLKKIERGEDRIRFPDEKSSWNPSPSTEEGLPVQQPVGKAVKDLIRKLLKRNPVQRLGFEEFFRHEVSIEYATAISGGEEAERRIEARAILSNVPASMMPTMSTPPEVKRTSLQAHHRPPPQQQQQQQQQQPTPSMPYPIPTPVRPAPSLPPFALPLPASPPVQSYVPATFHQTSSSPTNRPPLAPLTVPSSSELASAQYARSAARPMTPPLTSRQSSGASPALRQYSFEPKYMVDDPLAARSPTHLESELDDREGRGLIGRRESHSSDRRVYMREVMSDANGRRDEPQVRPINLDGTTPDSRASPGEVEEDSASDYVLVEKRTVEINSLADELDAASHRPTTVNRRRSSRSLLSRPISALTSGTSPPLSGGSSSSFPHSTSFALSITPPFALASSPNRPSPLHQHYPHNPHHHHLQQQYAVSSLTRPLSVPHTPSSFSSSPGGISTPLMSVNQTHRFASSPTAGGVLARAFSLASGKFFGASPSSTSAAAGVVARTTARKKALIRAGTTDPAEDALLAQLDDLAQKAFVVFDFADVKVEQILTFAGQGAGQHVLGSRPNSPGSSGGFQQQSTGQQPMSYQPQNPINTLERRRSSVHSTSGSEASVFRMDVLAAEALLLYLKALGFLQKGMEAAKVFWMSRQVGHTEGGGEVDETSMELNETVQWFRARFNESFEKAEWAKARSADEIPESAAFAERLLYERAMDLSRTAAIHEALNEDLGSIEHAYETAVWIFQAISDDTFREGAYMEEEDRLTVDKFLKACQKRLDNVRKRQAAIVAATPSGVGNNQPSEAM</sequence>
<dbReference type="Gene3D" id="3.30.200.20">
    <property type="entry name" value="Phosphorylase Kinase, domain 1"/>
    <property type="match status" value="1"/>
</dbReference>
<dbReference type="GO" id="GO:0004674">
    <property type="term" value="F:protein serine/threonine kinase activity"/>
    <property type="evidence" value="ECO:0007669"/>
    <property type="project" value="UniProtKB-KW"/>
</dbReference>
<evidence type="ECO:0000256" key="7">
    <source>
        <dbReference type="ARBA" id="ARBA00030237"/>
    </source>
</evidence>
<dbReference type="Gene3D" id="1.10.510.10">
    <property type="entry name" value="Transferase(Phosphotransferase) domain 1"/>
    <property type="match status" value="1"/>
</dbReference>
<dbReference type="GO" id="GO:0005776">
    <property type="term" value="C:autophagosome"/>
    <property type="evidence" value="ECO:0007669"/>
    <property type="project" value="TreeGrafter"/>
</dbReference>
<dbReference type="Pfam" id="PF00069">
    <property type="entry name" value="Pkinase"/>
    <property type="match status" value="1"/>
</dbReference>
<dbReference type="InterPro" id="IPR008271">
    <property type="entry name" value="Ser/Thr_kinase_AS"/>
</dbReference>
<dbReference type="SMART" id="SM00220">
    <property type="entry name" value="S_TKc"/>
    <property type="match status" value="1"/>
</dbReference>
<dbReference type="InterPro" id="IPR022708">
    <property type="entry name" value="Atg1-like_tMIT"/>
</dbReference>
<dbReference type="InterPro" id="IPR048941">
    <property type="entry name" value="ATG1-like_MIT2"/>
</dbReference>
<keyword evidence="2" id="KW-0723">Serine/threonine-protein kinase</keyword>
<feature type="region of interest" description="Disordered" evidence="9">
    <location>
        <begin position="427"/>
        <end position="447"/>
    </location>
</feature>
<keyword evidence="3" id="KW-0808">Transferase</keyword>
<feature type="compositionally biased region" description="Low complexity" evidence="9">
    <location>
        <begin position="355"/>
        <end position="364"/>
    </location>
</feature>
<feature type="region of interest" description="Disordered" evidence="9">
    <location>
        <begin position="354"/>
        <end position="414"/>
    </location>
</feature>
<dbReference type="GO" id="GO:0000045">
    <property type="term" value="P:autophagosome assembly"/>
    <property type="evidence" value="ECO:0007669"/>
    <property type="project" value="TreeGrafter"/>
</dbReference>
<dbReference type="Pfam" id="PF12063">
    <property type="entry name" value="ATG1-like_MIT1"/>
    <property type="match status" value="1"/>
</dbReference>
<dbReference type="CDD" id="cd14009">
    <property type="entry name" value="STKc_ATG1_ULK_like"/>
    <property type="match status" value="1"/>
</dbReference>
<dbReference type="AlphaFoldDB" id="A0A0F7SQN5"/>
<dbReference type="PROSITE" id="PS50011">
    <property type="entry name" value="PROTEIN_KINASE_DOM"/>
    <property type="match status" value="1"/>
</dbReference>
<dbReference type="FunFam" id="3.30.200.20:FF:000003">
    <property type="entry name" value="Non-specific serine/threonine protein kinase"/>
    <property type="match status" value="1"/>
</dbReference>
<feature type="compositionally biased region" description="Polar residues" evidence="9">
    <location>
        <begin position="469"/>
        <end position="478"/>
    </location>
</feature>
<feature type="compositionally biased region" description="Low complexity" evidence="9">
    <location>
        <begin position="381"/>
        <end position="391"/>
    </location>
</feature>
<evidence type="ECO:0000256" key="9">
    <source>
        <dbReference type="SAM" id="MobiDB-lite"/>
    </source>
</evidence>
<dbReference type="EMBL" id="LN483142">
    <property type="protein sequence ID" value="CED82805.1"/>
    <property type="molecule type" value="Genomic_DNA"/>
</dbReference>
<dbReference type="GO" id="GO:0034727">
    <property type="term" value="P:piecemeal microautophagy of the nucleus"/>
    <property type="evidence" value="ECO:0007669"/>
    <property type="project" value="TreeGrafter"/>
</dbReference>
<evidence type="ECO:0000256" key="1">
    <source>
        <dbReference type="ARBA" id="ARBA00012513"/>
    </source>
</evidence>
<feature type="region of interest" description="Disordered" evidence="9">
    <location>
        <begin position="272"/>
        <end position="292"/>
    </location>
</feature>
<dbReference type="PROSITE" id="PS00108">
    <property type="entry name" value="PROTEIN_KINASE_ST"/>
    <property type="match status" value="1"/>
</dbReference>
<evidence type="ECO:0000256" key="2">
    <source>
        <dbReference type="ARBA" id="ARBA00022527"/>
    </source>
</evidence>
<dbReference type="InterPro" id="IPR000719">
    <property type="entry name" value="Prot_kinase_dom"/>
</dbReference>
<feature type="region of interest" description="Disordered" evidence="9">
    <location>
        <begin position="596"/>
        <end position="637"/>
    </location>
</feature>
<evidence type="ECO:0000256" key="3">
    <source>
        <dbReference type="ARBA" id="ARBA00022679"/>
    </source>
</evidence>
<dbReference type="PROSITE" id="PS00107">
    <property type="entry name" value="PROTEIN_KINASE_ATP"/>
    <property type="match status" value="1"/>
</dbReference>
<evidence type="ECO:0000256" key="6">
    <source>
        <dbReference type="ARBA" id="ARBA00022840"/>
    </source>
</evidence>
<evidence type="ECO:0000259" key="10">
    <source>
        <dbReference type="PROSITE" id="PS50011"/>
    </source>
</evidence>
<feature type="region of interest" description="Disordered" evidence="9">
    <location>
        <begin position="652"/>
        <end position="703"/>
    </location>
</feature>
<protein>
    <recommendedName>
        <fullName evidence="1">non-specific serine/threonine protein kinase</fullName>
        <ecNumber evidence="1">2.7.11.1</ecNumber>
    </recommendedName>
    <alternativeName>
        <fullName evidence="7">Autophagy-related protein 1</fullName>
    </alternativeName>
</protein>
<keyword evidence="4 8" id="KW-0547">Nucleotide-binding</keyword>
<feature type="compositionally biased region" description="Basic residues" evidence="9">
    <location>
        <begin position="664"/>
        <end position="674"/>
    </location>
</feature>
<feature type="domain" description="Protein kinase" evidence="10">
    <location>
        <begin position="18"/>
        <end position="326"/>
    </location>
</feature>
<reference evidence="11" key="1">
    <citation type="submission" date="2014-08" db="EMBL/GenBank/DDBJ databases">
        <authorList>
            <person name="Sharma Rahul"/>
            <person name="Thines Marco"/>
        </authorList>
    </citation>
    <scope>NUCLEOTIDE SEQUENCE</scope>
</reference>
<dbReference type="PANTHER" id="PTHR24348">
    <property type="entry name" value="SERINE/THREONINE-PROTEIN KINASE UNC-51-RELATED"/>
    <property type="match status" value="1"/>
</dbReference>